<feature type="transmembrane region" description="Helical" evidence="1">
    <location>
        <begin position="20"/>
        <end position="40"/>
    </location>
</feature>
<dbReference type="PANTHER" id="PTHR15951:SF2">
    <property type="entry name" value="T-CELL RECEPTOR-ASSOCIATED TRANSMEMBRANE ADAPTER 1"/>
    <property type="match status" value="1"/>
</dbReference>
<gene>
    <name evidence="2" type="primary">TRAT1</name>
</gene>
<dbReference type="AlphaFoldDB" id="A0A670INA6"/>
<dbReference type="PANTHER" id="PTHR15951">
    <property type="entry name" value="T-CELL RECEPTOR-ASSOCIATED TRANSMEMBRANE ADAPTER 1"/>
    <property type="match status" value="1"/>
</dbReference>
<dbReference type="GO" id="GO:0050850">
    <property type="term" value="P:positive regulation of calcium-mediated signaling"/>
    <property type="evidence" value="ECO:0007669"/>
    <property type="project" value="Ensembl"/>
</dbReference>
<dbReference type="GO" id="GO:0050862">
    <property type="term" value="P:positive regulation of T cell receptor signaling pathway"/>
    <property type="evidence" value="ECO:0007669"/>
    <property type="project" value="Ensembl"/>
</dbReference>
<accession>A0A670INA6</accession>
<keyword evidence="1" id="KW-0472">Membrane</keyword>
<proteinExistence type="predicted"/>
<reference evidence="2 3" key="1">
    <citation type="journal article" date="2019" name="Proc. Natl. Acad. Sci. U.S.A.">
        <title>Regulatory changes in pterin and carotenoid genes underlie balanced color polymorphisms in the wall lizard.</title>
        <authorList>
            <person name="Andrade P."/>
            <person name="Pinho C."/>
            <person name="Perez I de Lanuza G."/>
            <person name="Afonso S."/>
            <person name="Brejcha J."/>
            <person name="Rubin C.J."/>
            <person name="Wallerman O."/>
            <person name="Pereira P."/>
            <person name="Sabatino S.J."/>
            <person name="Bellati A."/>
            <person name="Pellitteri-Rosa D."/>
            <person name="Bosakova Z."/>
            <person name="Bunikis I."/>
            <person name="Carretero M.A."/>
            <person name="Feiner N."/>
            <person name="Marsik P."/>
            <person name="Pauperio F."/>
            <person name="Salvi D."/>
            <person name="Soler L."/>
            <person name="While G.M."/>
            <person name="Uller T."/>
            <person name="Font E."/>
            <person name="Andersson L."/>
            <person name="Carneiro M."/>
        </authorList>
    </citation>
    <scope>NUCLEOTIDE SEQUENCE</scope>
</reference>
<dbReference type="Pfam" id="PF15330">
    <property type="entry name" value="SIT"/>
    <property type="match status" value="1"/>
</dbReference>
<keyword evidence="1" id="KW-1133">Transmembrane helix</keyword>
<evidence type="ECO:0000313" key="3">
    <source>
        <dbReference type="Proteomes" id="UP000472272"/>
    </source>
</evidence>
<sequence>MNGRKLKEMDCFQCIPCWVPLGFVTTIMIISLAKNVSYYLKEKKRKNKIYEDYQQYDPSSGEFYTEECPVYDNLNHHHHQDILNESCYEQMNAHPHTSANEVQQTAERQMCYASLDHSVRRKHKNPRKKKYPTLEVDEDQLTRSSNLPSDSCIYLNSEQLNTENKLSEDPTHEDPHKLFGLIHTMNDANF</sequence>
<dbReference type="OrthoDB" id="8952491at2759"/>
<dbReference type="Proteomes" id="UP000472272">
    <property type="component" value="Chromosome 4"/>
</dbReference>
<reference evidence="2" key="3">
    <citation type="submission" date="2025-09" db="UniProtKB">
        <authorList>
            <consortium name="Ensembl"/>
        </authorList>
    </citation>
    <scope>IDENTIFICATION</scope>
</reference>
<dbReference type="Ensembl" id="ENSPMRT00000014349.1">
    <property type="protein sequence ID" value="ENSPMRP00000013440.1"/>
    <property type="gene ID" value="ENSPMRG00000008991.1"/>
</dbReference>
<dbReference type="GO" id="GO:0034451">
    <property type="term" value="C:centriolar satellite"/>
    <property type="evidence" value="ECO:0007669"/>
    <property type="project" value="Ensembl"/>
</dbReference>
<keyword evidence="3" id="KW-1185">Reference proteome</keyword>
<keyword evidence="1" id="KW-0812">Transmembrane</keyword>
<dbReference type="GeneTree" id="ENSGT00390000004910"/>
<dbReference type="InterPro" id="IPR020399">
    <property type="entry name" value="T-cell_rcpt-assoc_TM_adapter-1"/>
</dbReference>
<name>A0A670INA6_PODMU</name>
<dbReference type="OMA" id="DEDCYEQ"/>
<dbReference type="GO" id="GO:0072686">
    <property type="term" value="C:mitotic spindle"/>
    <property type="evidence" value="ECO:0007669"/>
    <property type="project" value="Ensembl"/>
</dbReference>
<dbReference type="GO" id="GO:0042101">
    <property type="term" value="C:T cell receptor complex"/>
    <property type="evidence" value="ECO:0007669"/>
    <property type="project" value="Ensembl"/>
</dbReference>
<organism evidence="2 3">
    <name type="scientific">Podarcis muralis</name>
    <name type="common">Wall lizard</name>
    <name type="synonym">Lacerta muralis</name>
    <dbReference type="NCBI Taxonomy" id="64176"/>
    <lineage>
        <taxon>Eukaryota</taxon>
        <taxon>Metazoa</taxon>
        <taxon>Chordata</taxon>
        <taxon>Craniata</taxon>
        <taxon>Vertebrata</taxon>
        <taxon>Euteleostomi</taxon>
        <taxon>Lepidosauria</taxon>
        <taxon>Squamata</taxon>
        <taxon>Bifurcata</taxon>
        <taxon>Unidentata</taxon>
        <taxon>Episquamata</taxon>
        <taxon>Laterata</taxon>
        <taxon>Lacertibaenia</taxon>
        <taxon>Lacertidae</taxon>
        <taxon>Podarcis</taxon>
    </lineage>
</organism>
<reference evidence="2" key="2">
    <citation type="submission" date="2025-08" db="UniProtKB">
        <authorList>
            <consortium name="Ensembl"/>
        </authorList>
    </citation>
    <scope>IDENTIFICATION</scope>
</reference>
<evidence type="ECO:0000256" key="1">
    <source>
        <dbReference type="SAM" id="Phobius"/>
    </source>
</evidence>
<dbReference type="GO" id="GO:0001920">
    <property type="term" value="P:negative regulation of receptor recycling"/>
    <property type="evidence" value="ECO:0007669"/>
    <property type="project" value="Ensembl"/>
</dbReference>
<evidence type="ECO:0000313" key="2">
    <source>
        <dbReference type="Ensembl" id="ENSPMRP00000013440.1"/>
    </source>
</evidence>
<protein>
    <submittedName>
        <fullName evidence="2">T cell receptor associated transmembrane adaptor 1</fullName>
    </submittedName>
</protein>
<dbReference type="GO" id="GO:0051051">
    <property type="term" value="P:negative regulation of transport"/>
    <property type="evidence" value="ECO:0007669"/>
    <property type="project" value="Ensembl"/>
</dbReference>